<proteinExistence type="predicted"/>
<dbReference type="AlphaFoldDB" id="A0A7H8R5W5"/>
<keyword evidence="3" id="KW-1185">Reference proteome</keyword>
<dbReference type="PANTHER" id="PTHR47260">
    <property type="entry name" value="UPF0644 PROTEIN PB2B4.06"/>
    <property type="match status" value="1"/>
</dbReference>
<reference evidence="3" key="1">
    <citation type="submission" date="2020-06" db="EMBL/GenBank/DDBJ databases">
        <title>A chromosome-scale genome assembly of Talaromyces rugulosus W13939.</title>
        <authorList>
            <person name="Wang B."/>
            <person name="Guo L."/>
            <person name="Ye K."/>
            <person name="Wang L."/>
        </authorList>
    </citation>
    <scope>NUCLEOTIDE SEQUENCE [LARGE SCALE GENOMIC DNA]</scope>
    <source>
        <strain evidence="3">W13939</strain>
    </source>
</reference>
<dbReference type="GeneID" id="55996227"/>
<protein>
    <recommendedName>
        <fullName evidence="4">Thioesterase domain-containing protein</fullName>
    </recommendedName>
</protein>
<organism evidence="2 3">
    <name type="scientific">Talaromyces rugulosus</name>
    <name type="common">Penicillium rugulosum</name>
    <dbReference type="NCBI Taxonomy" id="121627"/>
    <lineage>
        <taxon>Eukaryota</taxon>
        <taxon>Fungi</taxon>
        <taxon>Dikarya</taxon>
        <taxon>Ascomycota</taxon>
        <taxon>Pezizomycotina</taxon>
        <taxon>Eurotiomycetes</taxon>
        <taxon>Eurotiomycetidae</taxon>
        <taxon>Eurotiales</taxon>
        <taxon>Trichocomaceae</taxon>
        <taxon>Talaromyces</taxon>
        <taxon>Talaromyces sect. Islandici</taxon>
    </lineage>
</organism>
<dbReference type="Proteomes" id="UP000509510">
    <property type="component" value="Chromosome V"/>
</dbReference>
<dbReference type="RefSeq" id="XP_035347761.1">
    <property type="nucleotide sequence ID" value="XM_035491868.1"/>
</dbReference>
<dbReference type="SUPFAM" id="SSF54637">
    <property type="entry name" value="Thioesterase/thiol ester dehydrase-isomerase"/>
    <property type="match status" value="1"/>
</dbReference>
<evidence type="ECO:0008006" key="4">
    <source>
        <dbReference type="Google" id="ProtNLM"/>
    </source>
</evidence>
<evidence type="ECO:0000313" key="2">
    <source>
        <dbReference type="EMBL" id="QKX61587.1"/>
    </source>
</evidence>
<sequence length="287" mass="31476">MAPNIKPKYPEAKHANFQDWNHATAARQGSSNQTTNCPAPPEAVMIQPLAEDYIPSFFYSNSWTASILSSPGFYPIRTWSRIEKPTEDGLFAKTLATGATIPYCVTLRRQDNILDAGSQATTQPPSWLNTPSSSSSTTGPPSIDPPDIVMILAVSDIGTCSYANTAHGGFLDTVLEEAMSLVVALHVSQSAFWPTSPRDTVQKLPRGNMHAAQLDTRYKGHVSVPGILVVRAKLVRKLGRKYWSRAQIIQEDDYVNKGEHGVSKVKNKTTRVDSMAFWLGSKDNAQL</sequence>
<dbReference type="PANTHER" id="PTHR47260:SF3">
    <property type="entry name" value="THIOESTERASE FAMILY PROTEIN (AFU_ORTHOLOGUE AFUA_7G03960)"/>
    <property type="match status" value="1"/>
</dbReference>
<name>A0A7H8R5W5_TALRU</name>
<dbReference type="EMBL" id="CP055902">
    <property type="protein sequence ID" value="QKX61587.1"/>
    <property type="molecule type" value="Genomic_DNA"/>
</dbReference>
<evidence type="ECO:0000313" key="3">
    <source>
        <dbReference type="Proteomes" id="UP000509510"/>
    </source>
</evidence>
<dbReference type="InterPro" id="IPR052061">
    <property type="entry name" value="PTE-AB_protein"/>
</dbReference>
<gene>
    <name evidence="2" type="ORF">TRUGW13939_08739</name>
</gene>
<evidence type="ECO:0000256" key="1">
    <source>
        <dbReference type="SAM" id="MobiDB-lite"/>
    </source>
</evidence>
<accession>A0A7H8R5W5</accession>
<dbReference type="KEGG" id="trg:TRUGW13939_08739"/>
<dbReference type="OrthoDB" id="506431at2759"/>
<feature type="compositionally biased region" description="Low complexity" evidence="1">
    <location>
        <begin position="124"/>
        <end position="141"/>
    </location>
</feature>
<feature type="region of interest" description="Disordered" evidence="1">
    <location>
        <begin position="117"/>
        <end position="142"/>
    </location>
</feature>
<dbReference type="InterPro" id="IPR029069">
    <property type="entry name" value="HotDog_dom_sf"/>
</dbReference>
<dbReference type="Gene3D" id="3.10.129.10">
    <property type="entry name" value="Hotdog Thioesterase"/>
    <property type="match status" value="1"/>
</dbReference>